<gene>
    <name evidence="2" type="ORF">CURHAP_LOCUS49392</name>
</gene>
<dbReference type="Proteomes" id="UP000507222">
    <property type="component" value="Unassembled WGS sequence"/>
</dbReference>
<evidence type="ECO:0000313" key="2">
    <source>
        <dbReference type="EMBL" id="CAB4289808.1"/>
    </source>
</evidence>
<evidence type="ECO:0000313" key="3">
    <source>
        <dbReference type="Proteomes" id="UP000507222"/>
    </source>
</evidence>
<sequence length="56" mass="6441">MGNHIDLTITRDIEMEAAIEFRKALLTLVMVIIVVMVMCPTCVVAKSRNEIYRLFK</sequence>
<keyword evidence="1" id="KW-0812">Transmembrane</keyword>
<proteinExistence type="predicted"/>
<evidence type="ECO:0000256" key="1">
    <source>
        <dbReference type="SAM" id="Phobius"/>
    </source>
</evidence>
<dbReference type="EMBL" id="CAEKDK010000008">
    <property type="protein sequence ID" value="CAB4289808.1"/>
    <property type="molecule type" value="Genomic_DNA"/>
</dbReference>
<name>A0A6J5VVE7_PRUAR</name>
<protein>
    <submittedName>
        <fullName evidence="2">Uncharacterized protein</fullName>
    </submittedName>
</protein>
<accession>A0A6J5VVE7</accession>
<reference evidence="2 3" key="1">
    <citation type="submission" date="2020-05" db="EMBL/GenBank/DDBJ databases">
        <authorList>
            <person name="Campoy J."/>
            <person name="Schneeberger K."/>
            <person name="Spophaly S."/>
        </authorList>
    </citation>
    <scope>NUCLEOTIDE SEQUENCE [LARGE SCALE GENOMIC DNA]</scope>
    <source>
        <strain evidence="2">PruArmRojPasFocal</strain>
    </source>
</reference>
<keyword evidence="1" id="KW-0472">Membrane</keyword>
<feature type="transmembrane region" description="Helical" evidence="1">
    <location>
        <begin position="24"/>
        <end position="45"/>
    </location>
</feature>
<dbReference type="AlphaFoldDB" id="A0A6J5VVE7"/>
<keyword evidence="1" id="KW-1133">Transmembrane helix</keyword>
<organism evidence="2 3">
    <name type="scientific">Prunus armeniaca</name>
    <name type="common">Apricot</name>
    <name type="synonym">Armeniaca vulgaris</name>
    <dbReference type="NCBI Taxonomy" id="36596"/>
    <lineage>
        <taxon>Eukaryota</taxon>
        <taxon>Viridiplantae</taxon>
        <taxon>Streptophyta</taxon>
        <taxon>Embryophyta</taxon>
        <taxon>Tracheophyta</taxon>
        <taxon>Spermatophyta</taxon>
        <taxon>Magnoliopsida</taxon>
        <taxon>eudicotyledons</taxon>
        <taxon>Gunneridae</taxon>
        <taxon>Pentapetalae</taxon>
        <taxon>rosids</taxon>
        <taxon>fabids</taxon>
        <taxon>Rosales</taxon>
        <taxon>Rosaceae</taxon>
        <taxon>Amygdaloideae</taxon>
        <taxon>Amygdaleae</taxon>
        <taxon>Prunus</taxon>
    </lineage>
</organism>